<evidence type="ECO:0000313" key="2">
    <source>
        <dbReference type="Proteomes" id="UP000241222"/>
    </source>
</evidence>
<dbReference type="Proteomes" id="UP000241222">
    <property type="component" value="Unassembled WGS sequence"/>
</dbReference>
<reference evidence="1 2" key="1">
    <citation type="submission" date="2018-03" db="EMBL/GenBank/DDBJ databases">
        <title>Whole genome sequencing of Histamine producing bacteria.</title>
        <authorList>
            <person name="Butler K."/>
        </authorList>
    </citation>
    <scope>NUCLEOTIDE SEQUENCE [LARGE SCALE GENOMIC DNA]</scope>
    <source>
        <strain evidence="1 2">JCM 13586</strain>
    </source>
</reference>
<keyword evidence="2" id="KW-1185">Reference proteome</keyword>
<accession>A0A2T3J4T7</accession>
<protein>
    <submittedName>
        <fullName evidence="1">Uncharacterized protein</fullName>
    </submittedName>
</protein>
<proteinExistence type="predicted"/>
<organism evidence="1 2">
    <name type="scientific">Photobacterium lutimaris</name>
    <dbReference type="NCBI Taxonomy" id="388278"/>
    <lineage>
        <taxon>Bacteria</taxon>
        <taxon>Pseudomonadati</taxon>
        <taxon>Pseudomonadota</taxon>
        <taxon>Gammaproteobacteria</taxon>
        <taxon>Vibrionales</taxon>
        <taxon>Vibrionaceae</taxon>
        <taxon>Photobacterium</taxon>
    </lineage>
</organism>
<dbReference type="EMBL" id="PYMH01000001">
    <property type="protein sequence ID" value="PSU36310.1"/>
    <property type="molecule type" value="Genomic_DNA"/>
</dbReference>
<dbReference type="RefSeq" id="WP_107347664.1">
    <property type="nucleotide sequence ID" value="NZ_PYMH01000001.1"/>
</dbReference>
<dbReference type="AlphaFoldDB" id="A0A2T3J4T7"/>
<sequence>MFKARDRFQKITVCTQHDLDCALRELMDVEIHLQGEVFQISADNLCSVTLVGSNKYQTTLLLNGEPELSARIGNDSLVQQFYVSDFANTVFTNVTLSATEATELLFESAANIDANENIIYDESKLDVLSLNCSGMNKEHEALQKVWEPQFHALAAS</sequence>
<dbReference type="OrthoDB" id="9945480at2"/>
<name>A0A2T3J4T7_9GAMM</name>
<comment type="caution">
    <text evidence="1">The sequence shown here is derived from an EMBL/GenBank/DDBJ whole genome shotgun (WGS) entry which is preliminary data.</text>
</comment>
<gene>
    <name evidence="1" type="ORF">C9I99_04755</name>
</gene>
<evidence type="ECO:0000313" key="1">
    <source>
        <dbReference type="EMBL" id="PSU36310.1"/>
    </source>
</evidence>